<dbReference type="EMBL" id="CP000109">
    <property type="protein sequence ID" value="ABB40712.1"/>
    <property type="molecule type" value="Genomic_DNA"/>
</dbReference>
<accession>Q31JG1</accession>
<feature type="domain" description="GGDEF" evidence="2">
    <location>
        <begin position="295"/>
        <end position="423"/>
    </location>
</feature>
<name>Q31JG1_HYDCU</name>
<keyword evidence="1" id="KW-0812">Transmembrane</keyword>
<evidence type="ECO:0000259" key="2">
    <source>
        <dbReference type="PROSITE" id="PS50887"/>
    </source>
</evidence>
<dbReference type="eggNOG" id="COG3706">
    <property type="taxonomic scope" value="Bacteria"/>
</dbReference>
<proteinExistence type="predicted"/>
<dbReference type="KEGG" id="tcx:Tcr_0116"/>
<gene>
    <name evidence="3" type="ordered locus">Tcr_0116</name>
</gene>
<dbReference type="Pfam" id="PF00990">
    <property type="entry name" value="GGDEF"/>
    <property type="match status" value="1"/>
</dbReference>
<dbReference type="STRING" id="317025.Tcr_0116"/>
<organism evidence="3">
    <name type="scientific">Hydrogenovibrio crunogenus (strain DSM 25203 / XCL-2)</name>
    <name type="common">Thiomicrospira crunogena</name>
    <dbReference type="NCBI Taxonomy" id="317025"/>
    <lineage>
        <taxon>Bacteria</taxon>
        <taxon>Pseudomonadati</taxon>
        <taxon>Pseudomonadota</taxon>
        <taxon>Gammaproteobacteria</taxon>
        <taxon>Thiotrichales</taxon>
        <taxon>Piscirickettsiaceae</taxon>
        <taxon>Hydrogenovibrio</taxon>
    </lineage>
</organism>
<keyword evidence="1" id="KW-0472">Membrane</keyword>
<dbReference type="SUPFAM" id="SSF55073">
    <property type="entry name" value="Nucleotide cyclase"/>
    <property type="match status" value="1"/>
</dbReference>
<dbReference type="PROSITE" id="PS50887">
    <property type="entry name" value="GGDEF"/>
    <property type="match status" value="1"/>
</dbReference>
<feature type="transmembrane region" description="Helical" evidence="1">
    <location>
        <begin position="174"/>
        <end position="199"/>
    </location>
</feature>
<dbReference type="InterPro" id="IPR000160">
    <property type="entry name" value="GGDEF_dom"/>
</dbReference>
<dbReference type="OrthoDB" id="5616043at2"/>
<feature type="transmembrane region" description="Helical" evidence="1">
    <location>
        <begin position="20"/>
        <end position="47"/>
    </location>
</feature>
<evidence type="ECO:0000313" key="3">
    <source>
        <dbReference type="EMBL" id="ABB40712.1"/>
    </source>
</evidence>
<dbReference type="Gene3D" id="3.30.70.270">
    <property type="match status" value="1"/>
</dbReference>
<dbReference type="AlphaFoldDB" id="Q31JG1"/>
<sequence>MSMDIIKPTGFRKFAFKKFIWVSIASILASLAVTTLVSAIYLGFAYLQATDKVHSELDTVLTQLQKANGNPTKIETLLMQVKPAQTQSTYHFVGGGISHYDMTIINKPSTKFAKLARTIEADRTPVQLFDVKHSALLGGVPLYYSSNCKTCELSDPQGKFIGSLLYERGIISPIFGTSIFGVFLLIFILNFFVIGVYMMTRTLEQDFIQPLKKLSQRIDHVRLDEDDMVWQRQPQKIAEIDMIDEMLTEHIQMLKAVHEKLDALMVTEHESGFFHQDRFKESLQFEIFRSERYKRPLSLIVIKLIKIISASSNHEVSVAEKIHVFADLINHTTRNVDMPFRVRDQLFVILMPEIDENDIRIVARKYYERFSQPSHTAADESASFNFKIEIGYASYGYDATTANELMHAALERLTEDPATEGEI</sequence>
<dbReference type="InterPro" id="IPR029787">
    <property type="entry name" value="Nucleotide_cyclase"/>
</dbReference>
<protein>
    <recommendedName>
        <fullName evidence="2">GGDEF domain-containing protein</fullName>
    </recommendedName>
</protein>
<reference evidence="3" key="1">
    <citation type="submission" date="2006-07" db="EMBL/GenBank/DDBJ databases">
        <title>Complete sequence of Thiomicrospira crunogena XCL-2.</title>
        <authorList>
            <consortium name="US DOE Joint Genome Institute"/>
            <person name="Copeland A."/>
            <person name="Lucas S."/>
            <person name="Lapidus A."/>
            <person name="Barry K."/>
            <person name="Detter J.C."/>
            <person name="Glavina del Rio T."/>
            <person name="Hammon N."/>
            <person name="Israni S."/>
            <person name="Dalin E."/>
            <person name="Tice H."/>
            <person name="Pitluck S."/>
            <person name="Chain P."/>
            <person name="Malfatti S."/>
            <person name="Shin M."/>
            <person name="Vergez L."/>
            <person name="Schmutz J."/>
            <person name="Larimer F."/>
            <person name="Land M."/>
            <person name="Hauser L."/>
            <person name="Kyrpides N."/>
            <person name="Lykidis A."/>
            <person name="Scott K.M."/>
            <person name="Sievert S."/>
            <person name="Kerfeld C."/>
            <person name="Freyermuth S."/>
            <person name="Dobrinski K."/>
            <person name="Boller A."/>
            <person name="Fitzpatrick K."/>
            <person name="Thoma P."/>
            <person name="Moore J."/>
            <person name="Richardson P."/>
        </authorList>
    </citation>
    <scope>NUCLEOTIDE SEQUENCE</scope>
    <source>
        <strain evidence="3">XCL-2</strain>
    </source>
</reference>
<evidence type="ECO:0000256" key="1">
    <source>
        <dbReference type="SAM" id="Phobius"/>
    </source>
</evidence>
<keyword evidence="1" id="KW-1133">Transmembrane helix</keyword>
<dbReference type="HOGENOM" id="CLU_648808_0_0_6"/>
<dbReference type="InterPro" id="IPR043128">
    <property type="entry name" value="Rev_trsase/Diguanyl_cyclase"/>
</dbReference>